<dbReference type="SMART" id="SM00574">
    <property type="entry name" value="POX"/>
    <property type="match status" value="1"/>
</dbReference>
<accession>A0A2P2MGY9</accession>
<feature type="region of interest" description="Disordered" evidence="9">
    <location>
        <begin position="266"/>
        <end position="287"/>
    </location>
</feature>
<dbReference type="PANTHER" id="PTHR11850">
    <property type="entry name" value="HOMEOBOX PROTEIN TRANSCRIPTION FACTORS"/>
    <property type="match status" value="1"/>
</dbReference>
<comment type="similarity">
    <text evidence="2">Belongs to the TALE/BELL homeobox family.</text>
</comment>
<protein>
    <submittedName>
        <fullName evidence="11">Uncharacterized protein MANES_01G058700</fullName>
    </submittedName>
</protein>
<organism evidence="11">
    <name type="scientific">Rhizophora mucronata</name>
    <name type="common">Asiatic mangrove</name>
    <dbReference type="NCBI Taxonomy" id="61149"/>
    <lineage>
        <taxon>Eukaryota</taxon>
        <taxon>Viridiplantae</taxon>
        <taxon>Streptophyta</taxon>
        <taxon>Embryophyta</taxon>
        <taxon>Tracheophyta</taxon>
        <taxon>Spermatophyta</taxon>
        <taxon>Magnoliopsida</taxon>
        <taxon>eudicotyledons</taxon>
        <taxon>Gunneridae</taxon>
        <taxon>Pentapetalae</taxon>
        <taxon>rosids</taxon>
        <taxon>fabids</taxon>
        <taxon>Malpighiales</taxon>
        <taxon>Rhizophoraceae</taxon>
        <taxon>Rhizophora</taxon>
    </lineage>
</organism>
<comment type="subcellular location">
    <subcellularLocation>
        <location evidence="1 8">Nucleus</location>
    </subcellularLocation>
</comment>
<dbReference type="PROSITE" id="PS50071">
    <property type="entry name" value="HOMEOBOX_2"/>
    <property type="match status" value="1"/>
</dbReference>
<evidence type="ECO:0000256" key="2">
    <source>
        <dbReference type="ARBA" id="ARBA00006454"/>
    </source>
</evidence>
<dbReference type="EMBL" id="GGEC01049017">
    <property type="protein sequence ID" value="MBX29501.1"/>
    <property type="molecule type" value="Transcribed_RNA"/>
</dbReference>
<feature type="domain" description="Homeobox" evidence="10">
    <location>
        <begin position="415"/>
        <end position="478"/>
    </location>
</feature>
<evidence type="ECO:0000259" key="10">
    <source>
        <dbReference type="PROSITE" id="PS50071"/>
    </source>
</evidence>
<sequence length="667" mass="74693">MARELLEDKTRNMVSSAGFCYSDVSSSNPTIQTPLVNQIHGFESNPEIFNLTANIGMIGFSKNLQEQQGDSNSVMWKSFFNKPGNSNPSGGPSTSKTINESTADFYQHEFKKPDFPTGISETSNENLIVGPDSTAWQENRMLVDDSSLRCVFPCEGNERPSQGLSLSLSSSNPSSIGLQSFELRHTANHHNHDNQQEEMRFFNSSSRDGLIFGKSSLSIQREQQMIQDGFLSKAANLHQQGQFQLRNSMYLGPAQELLSEFCSLGTKQPESQKQKPHKPRQWDDENSSARSQALCSLDFMELQKRKTKLLSMLEEVDKRYKHYCDQMKAVVSSFEAVAGVGAATVYSALASKAMSRHFRCLRDGIVAQIQATKKAMGEKDPVTPSSTRGETPRLRMIDQALRQQRAFQQMSMMESHPWRPQRGLPERSVSVLRAWLFEHFLHPYPSDVDKHILARQTGLSRSQVSNWFINARVRLWKPMVEEMYLEETNEHDNTTASSDGVSHLDENNGRPTDQKPRPDQLTRINSEGLSSFITNPDRNDPNKNAKTFQNHHLHREHHQNFGSFGAVEWDFSSYNQHGGTTAAVSYAQDHNFNGGGGGVSLTLGLQQHGGGGVSLAFPPAASQSSLFYPRDHIEDCQPVQYSLLDGEGQNLPYRNLMGAQLLHDLAG</sequence>
<keyword evidence="6" id="KW-0804">Transcription</keyword>
<dbReference type="Pfam" id="PF07526">
    <property type="entry name" value="POX"/>
    <property type="match status" value="1"/>
</dbReference>
<evidence type="ECO:0000256" key="3">
    <source>
        <dbReference type="ARBA" id="ARBA00023015"/>
    </source>
</evidence>
<evidence type="ECO:0000313" key="11">
    <source>
        <dbReference type="EMBL" id="MBX29501.1"/>
    </source>
</evidence>
<dbReference type="EMBL" id="GGEC01049028">
    <property type="protein sequence ID" value="MBX29512.1"/>
    <property type="molecule type" value="Transcribed_RNA"/>
</dbReference>
<feature type="DNA-binding region" description="Homeobox" evidence="8">
    <location>
        <begin position="417"/>
        <end position="479"/>
    </location>
</feature>
<dbReference type="InterPro" id="IPR001356">
    <property type="entry name" value="HD"/>
</dbReference>
<dbReference type="GO" id="GO:0006355">
    <property type="term" value="P:regulation of DNA-templated transcription"/>
    <property type="evidence" value="ECO:0007669"/>
    <property type="project" value="InterPro"/>
</dbReference>
<dbReference type="FunFam" id="1.10.10.60:FF:000083">
    <property type="entry name" value="BEL1-like homeodomain protein 4"/>
    <property type="match status" value="1"/>
</dbReference>
<keyword evidence="3" id="KW-0805">Transcription regulation</keyword>
<dbReference type="EMBL" id="GGEC01049026">
    <property type="protein sequence ID" value="MBX29510.1"/>
    <property type="molecule type" value="Transcribed_RNA"/>
</dbReference>
<keyword evidence="7 8" id="KW-0539">Nucleus</keyword>
<dbReference type="GO" id="GO:0003677">
    <property type="term" value="F:DNA binding"/>
    <property type="evidence" value="ECO:0007669"/>
    <property type="project" value="UniProtKB-UniRule"/>
</dbReference>
<evidence type="ECO:0000256" key="6">
    <source>
        <dbReference type="ARBA" id="ARBA00023163"/>
    </source>
</evidence>
<dbReference type="SMART" id="SM00389">
    <property type="entry name" value="HOX"/>
    <property type="match status" value="1"/>
</dbReference>
<evidence type="ECO:0000256" key="8">
    <source>
        <dbReference type="PROSITE-ProRule" id="PRU00108"/>
    </source>
</evidence>
<dbReference type="CDD" id="cd00086">
    <property type="entry name" value="homeodomain"/>
    <property type="match status" value="1"/>
</dbReference>
<dbReference type="Pfam" id="PF05920">
    <property type="entry name" value="Homeobox_KN"/>
    <property type="match status" value="1"/>
</dbReference>
<dbReference type="Gene3D" id="1.10.10.60">
    <property type="entry name" value="Homeodomain-like"/>
    <property type="match status" value="1"/>
</dbReference>
<dbReference type="InterPro" id="IPR009057">
    <property type="entry name" value="Homeodomain-like_sf"/>
</dbReference>
<dbReference type="AlphaFoldDB" id="A0A2P2MGY9"/>
<proteinExistence type="inferred from homology"/>
<evidence type="ECO:0000256" key="7">
    <source>
        <dbReference type="ARBA" id="ARBA00023242"/>
    </source>
</evidence>
<name>A0A2P2MGY9_RHIMU</name>
<feature type="compositionally biased region" description="Low complexity" evidence="9">
    <location>
        <begin position="81"/>
        <end position="97"/>
    </location>
</feature>
<evidence type="ECO:0000256" key="9">
    <source>
        <dbReference type="SAM" id="MobiDB-lite"/>
    </source>
</evidence>
<feature type="compositionally biased region" description="Basic and acidic residues" evidence="9">
    <location>
        <begin position="502"/>
        <end position="520"/>
    </location>
</feature>
<keyword evidence="4 8" id="KW-0238">DNA-binding</keyword>
<dbReference type="SUPFAM" id="SSF46689">
    <property type="entry name" value="Homeodomain-like"/>
    <property type="match status" value="1"/>
</dbReference>
<dbReference type="InterPro" id="IPR050224">
    <property type="entry name" value="TALE_homeobox"/>
</dbReference>
<keyword evidence="5 8" id="KW-0371">Homeobox</keyword>
<evidence type="ECO:0000256" key="1">
    <source>
        <dbReference type="ARBA" id="ARBA00004123"/>
    </source>
</evidence>
<dbReference type="GO" id="GO:0005634">
    <property type="term" value="C:nucleus"/>
    <property type="evidence" value="ECO:0007669"/>
    <property type="project" value="UniProtKB-SubCell"/>
</dbReference>
<evidence type="ECO:0000256" key="5">
    <source>
        <dbReference type="ARBA" id="ARBA00023155"/>
    </source>
</evidence>
<feature type="region of interest" description="Disordered" evidence="9">
    <location>
        <begin position="490"/>
        <end position="522"/>
    </location>
</feature>
<dbReference type="InterPro" id="IPR008422">
    <property type="entry name" value="KN_HD"/>
</dbReference>
<feature type="region of interest" description="Disordered" evidence="9">
    <location>
        <begin position="78"/>
        <end position="98"/>
    </location>
</feature>
<dbReference type="InterPro" id="IPR006563">
    <property type="entry name" value="POX_dom"/>
</dbReference>
<reference evidence="11" key="1">
    <citation type="submission" date="2018-02" db="EMBL/GenBank/DDBJ databases">
        <title>Rhizophora mucronata_Transcriptome.</title>
        <authorList>
            <person name="Meera S.P."/>
            <person name="Sreeshan A."/>
            <person name="Augustine A."/>
        </authorList>
    </citation>
    <scope>NUCLEOTIDE SEQUENCE</scope>
    <source>
        <tissue evidence="11">Leaf</tissue>
    </source>
</reference>
<evidence type="ECO:0000256" key="4">
    <source>
        <dbReference type="ARBA" id="ARBA00023125"/>
    </source>
</evidence>